<dbReference type="EMBL" id="KV463301">
    <property type="protein sequence ID" value="OCA13923.1"/>
    <property type="molecule type" value="Genomic_DNA"/>
</dbReference>
<evidence type="ECO:0000313" key="1">
    <source>
        <dbReference type="EMBL" id="OCA13923.1"/>
    </source>
</evidence>
<protein>
    <submittedName>
        <fullName evidence="1">Uncharacterized protein</fullName>
    </submittedName>
</protein>
<proteinExistence type="predicted"/>
<name>A0A1B8XTE5_XENTR</name>
<dbReference type="AlphaFoldDB" id="A0A1B8XTE5"/>
<gene>
    <name evidence="1" type="ORF">XENTR_v90028748mg</name>
</gene>
<reference evidence="1" key="3">
    <citation type="submission" date="2016-05" db="EMBL/GenBank/DDBJ databases">
        <title>WGS assembly of Xenopus tropicalis.</title>
        <authorList>
            <person name="Sessions A."/>
            <person name="Jenkins J."/>
            <person name="Mitros T."/>
            <person name="Lyons J.T."/>
            <person name="Dichmann D.S."/>
            <person name="Robert J."/>
            <person name="Harland R.M."/>
            <person name="Rokhsar D.S."/>
        </authorList>
    </citation>
    <scope>NUCLEOTIDE SEQUENCE</scope>
    <source>
        <strain evidence="1">Nigerian</strain>
    </source>
</reference>
<accession>A0A1B8XTE5</accession>
<reference evidence="1" key="1">
    <citation type="submission" date="2009-11" db="EMBL/GenBank/DDBJ databases">
        <authorList>
            <consortium name="US DOE Joint Genome Institute (JGI-PGF)"/>
            <person name="Ottilar R."/>
            <person name="Schmutz J."/>
            <person name="Salamov A."/>
            <person name="Cheng J.F."/>
            <person name="Lucas S."/>
            <person name="Pitluck S."/>
            <person name="Gundlach H."/>
            <person name="Guo Y."/>
            <person name="Haberer G."/>
            <person name="Nasrallah J."/>
            <person name="Mayer K.F.X."/>
            <person name="van de Peer Y."/>
            <person name="Weigel D."/>
            <person name="Grigoriev I.V."/>
        </authorList>
    </citation>
    <scope>NUCLEOTIDE SEQUENCE</scope>
    <source>
        <strain evidence="1">Nigerian</strain>
    </source>
</reference>
<organism evidence="1">
    <name type="scientific">Xenopus tropicalis</name>
    <name type="common">Western clawed frog</name>
    <name type="synonym">Silurana tropicalis</name>
    <dbReference type="NCBI Taxonomy" id="8364"/>
    <lineage>
        <taxon>Eukaryota</taxon>
        <taxon>Metazoa</taxon>
        <taxon>Chordata</taxon>
        <taxon>Craniata</taxon>
        <taxon>Vertebrata</taxon>
        <taxon>Euteleostomi</taxon>
        <taxon>Amphibia</taxon>
        <taxon>Batrachia</taxon>
        <taxon>Anura</taxon>
        <taxon>Pipoidea</taxon>
        <taxon>Pipidae</taxon>
        <taxon>Xenopodinae</taxon>
        <taxon>Xenopus</taxon>
        <taxon>Silurana</taxon>
    </lineage>
</organism>
<reference evidence="1" key="2">
    <citation type="journal article" date="2010" name="Science">
        <title>The genome of the Western clawed frog Xenopus tropicalis.</title>
        <authorList>
            <person name="Hellsten U."/>
            <person name="Harland R.M."/>
            <person name="Gilchrist M.J."/>
            <person name="Hendrix D."/>
            <person name="Jurka J."/>
            <person name="Kapitonov V."/>
            <person name="Ovcharenko I."/>
            <person name="Putnam N.H."/>
            <person name="Shu S."/>
            <person name="Taher L."/>
            <person name="Blitz I.L."/>
            <person name="Blumberg B."/>
            <person name="Dichmann D.S."/>
            <person name="Dubchak I."/>
            <person name="Amaya E."/>
            <person name="Detter J.C."/>
            <person name="Fletcher R."/>
            <person name="Gerhard D.S."/>
            <person name="Goodstein D."/>
            <person name="Graves T."/>
            <person name="Grigoriev I.V."/>
            <person name="Grimwood J."/>
            <person name="Kawashima T."/>
            <person name="Lindquist E."/>
            <person name="Lucas S.M."/>
            <person name="Mead P.E."/>
            <person name="Mitros T."/>
            <person name="Ogino H."/>
            <person name="Ohta Y."/>
            <person name="Poliakov A.V."/>
            <person name="Pollet N."/>
            <person name="Robert J."/>
            <person name="Salamov A."/>
            <person name="Sater A.K."/>
            <person name="Schmutz J."/>
            <person name="Terry A."/>
            <person name="Vize P.D."/>
            <person name="Warren W.C."/>
            <person name="Wells D."/>
            <person name="Wills A."/>
            <person name="Wilson R.K."/>
            <person name="Zimmerman L.B."/>
            <person name="Zorn A.M."/>
            <person name="Grainger R."/>
            <person name="Grammer T."/>
            <person name="Khokha M.K."/>
            <person name="Richardson P.M."/>
            <person name="Rokhsar D.S."/>
        </authorList>
    </citation>
    <scope>NUCLEOTIDE SEQUENCE [LARGE SCALE GENOMIC DNA]</scope>
    <source>
        <strain evidence="1">Nigerian</strain>
    </source>
</reference>
<sequence>MAQLGITGHWPPCIGRESHNYLCLKSLSSQNSDGRSHIAPLHYGCWCQGKLSINGPPLYTRRLCPAPVLAPCLLPLQVSLPVTQRCMMGNPQCLTHTHTAYWAHLGYSGVGLPAQPPHTYYLPRHPIELAPQRLYRGHADWRGCGVGSLVLKCPPGPAIAGTLTALRAPPGRL</sequence>